<proteinExistence type="predicted"/>
<reference evidence="2" key="1">
    <citation type="journal article" date="2021" name="ISME J.">
        <title>Fine-scale metabolic discontinuity in a stratified prokaryote microbiome of a Red Sea deep halocline.</title>
        <authorList>
            <person name="Michoud G."/>
            <person name="Ngugi D.K."/>
            <person name="Barozzi A."/>
            <person name="Merlino G."/>
            <person name="Calleja M.L."/>
            <person name="Delgado-Huertas A."/>
            <person name="Moran X.A.G."/>
            <person name="Daffonchio D."/>
        </authorList>
    </citation>
    <scope>NUCLEOTIDE SEQUENCE</scope>
    <source>
        <strain evidence="2">SuakinDeep_MAG55_1</strain>
    </source>
</reference>
<comment type="caution">
    <text evidence="2">The sequence shown here is derived from an EMBL/GenBank/DDBJ whole genome shotgun (WGS) entry which is preliminary data.</text>
</comment>
<dbReference type="AlphaFoldDB" id="A0A941W584"/>
<gene>
    <name evidence="2" type="ORF">MAG551_02706</name>
</gene>
<evidence type="ECO:0000313" key="2">
    <source>
        <dbReference type="EMBL" id="MBS1259632.1"/>
    </source>
</evidence>
<dbReference type="EMBL" id="JAANXD010000100">
    <property type="protein sequence ID" value="MBS1259632.1"/>
    <property type="molecule type" value="Genomic_DNA"/>
</dbReference>
<dbReference type="Proteomes" id="UP000722750">
    <property type="component" value="Unassembled WGS sequence"/>
</dbReference>
<accession>A0A941W584</accession>
<evidence type="ECO:0000313" key="3">
    <source>
        <dbReference type="Proteomes" id="UP000722750"/>
    </source>
</evidence>
<organism evidence="2 3">
    <name type="scientific">Candidatus Scalindua arabica</name>
    <dbReference type="NCBI Taxonomy" id="1127984"/>
    <lineage>
        <taxon>Bacteria</taxon>
        <taxon>Pseudomonadati</taxon>
        <taxon>Planctomycetota</taxon>
        <taxon>Candidatus Brocadiia</taxon>
        <taxon>Candidatus Brocadiales</taxon>
        <taxon>Candidatus Scalinduaceae</taxon>
        <taxon>Candidatus Scalindua</taxon>
    </lineage>
</organism>
<dbReference type="InterPro" id="IPR018649">
    <property type="entry name" value="SHOCT"/>
</dbReference>
<sequence length="377" mass="42842">MWHKKIRAFLLFIILCGTIGCKGADILSYTGQGQVKGQKSDIFNEGKTYIRLENLKSTKGASKAILDHPKYLSKDILSSVLSSIYYKEKGITGWGKEQNVFMESELLNLTPHMIDAFTKASPSQYILVNSSYTKGKGLFKSDVYTIFGLFISNDKLNAVFSRIQYEDLEDRGADNVFGETVEAVFIDPFSITSNPFWKISLHSGQRLKTGRSNWLVIDLEEGMFVSKEDYEKKEIPIIGEQTGPGSPLTTQAPSGGQPVIIQQQMSIKDQLLELKELETTGLITKEDYMLRKALILGSKKEKSIKDKFNDLRKLKEDGFISDIDYDHKKRELLEEGGQDEKGKNIKEILAVYLELRDEGFITDEDYDYKKNKLLKEF</sequence>
<protein>
    <recommendedName>
        <fullName evidence="1">SHOCT domain-containing protein</fullName>
    </recommendedName>
</protein>
<dbReference type="PROSITE" id="PS51257">
    <property type="entry name" value="PROKAR_LIPOPROTEIN"/>
    <property type="match status" value="1"/>
</dbReference>
<dbReference type="Pfam" id="PF09851">
    <property type="entry name" value="SHOCT"/>
    <property type="match status" value="2"/>
</dbReference>
<evidence type="ECO:0000259" key="1">
    <source>
        <dbReference type="Pfam" id="PF09851"/>
    </source>
</evidence>
<feature type="domain" description="SHOCT" evidence="1">
    <location>
        <begin position="310"/>
        <end position="333"/>
    </location>
</feature>
<feature type="domain" description="SHOCT" evidence="1">
    <location>
        <begin position="354"/>
        <end position="374"/>
    </location>
</feature>
<name>A0A941W584_9BACT</name>